<proteinExistence type="predicted"/>
<gene>
    <name evidence="1" type="ORF">KHA90_24385</name>
</gene>
<name>A0ABS5PIL3_9FLAO</name>
<evidence type="ECO:0000313" key="2">
    <source>
        <dbReference type="Proteomes" id="UP000722625"/>
    </source>
</evidence>
<comment type="caution">
    <text evidence="1">The sequence shown here is derived from an EMBL/GenBank/DDBJ whole genome shotgun (WGS) entry which is preliminary data.</text>
</comment>
<protein>
    <submittedName>
        <fullName evidence="1">Uncharacterized protein</fullName>
    </submittedName>
</protein>
<accession>A0ABS5PIL3</accession>
<dbReference type="Proteomes" id="UP000722625">
    <property type="component" value="Unassembled WGS sequence"/>
</dbReference>
<sequence>MGTTIGTILISYDVDRLNPEVKAGLIKLGYSDRWNYVNDNKIYLLPNTTLWHSSKSSDQGLVDMQSVCRSLGAKLEKAVSVKATDFVGI</sequence>
<organism evidence="1 2">
    <name type="scientific">Flavobacterium psychroterrae</name>
    <dbReference type="NCBI Taxonomy" id="2133767"/>
    <lineage>
        <taxon>Bacteria</taxon>
        <taxon>Pseudomonadati</taxon>
        <taxon>Bacteroidota</taxon>
        <taxon>Flavobacteriia</taxon>
        <taxon>Flavobacteriales</taxon>
        <taxon>Flavobacteriaceae</taxon>
        <taxon>Flavobacterium</taxon>
    </lineage>
</organism>
<reference evidence="1 2" key="1">
    <citation type="journal article" date="2018" name="Int. J. Syst. Evol. Microbiol.">
        <title>Flavobacterium chryseum sp. nov. and Flavobacterium psychroterrae sp. nov., novel environmental bacteria isolated from Antarctica.</title>
        <authorList>
            <person name="Kralova S."/>
            <person name="Svec P."/>
            <person name="Busse H.J."/>
            <person name="Stankova E."/>
            <person name="Vaczi P."/>
            <person name="Sedlacek I."/>
        </authorList>
    </citation>
    <scope>NUCLEOTIDE SEQUENCE [LARGE SCALE GENOMIC DNA]</scope>
    <source>
        <strain evidence="1 2">CCM 8827</strain>
    </source>
</reference>
<dbReference type="RefSeq" id="WP_213308009.1">
    <property type="nucleotide sequence ID" value="NZ_JAGYVZ010000048.1"/>
</dbReference>
<dbReference type="EMBL" id="JAGYVZ010000048">
    <property type="protein sequence ID" value="MBS7234144.1"/>
    <property type="molecule type" value="Genomic_DNA"/>
</dbReference>
<evidence type="ECO:0000313" key="1">
    <source>
        <dbReference type="EMBL" id="MBS7234144.1"/>
    </source>
</evidence>
<keyword evidence="2" id="KW-1185">Reference proteome</keyword>